<keyword evidence="1" id="KW-0602">Photosynthesis</keyword>
<dbReference type="EMBL" id="FOEE01000001">
    <property type="protein sequence ID" value="SEO48614.1"/>
    <property type="molecule type" value="Genomic_DNA"/>
</dbReference>
<protein>
    <submittedName>
        <fullName evidence="4">Uncharacterized conserved protein YbjT, contains NAD(P)-binding and DUF2867 domains</fullName>
    </submittedName>
</protein>
<dbReference type="GO" id="GO:0015979">
    <property type="term" value="P:photosynthesis"/>
    <property type="evidence" value="ECO:0007669"/>
    <property type="project" value="UniProtKB-KW"/>
</dbReference>
<dbReference type="PANTHER" id="PTHR47128">
    <property type="match status" value="1"/>
</dbReference>
<accession>A0A1H8Q3W9</accession>
<dbReference type="InterPro" id="IPR044256">
    <property type="entry name" value="HCF244-like"/>
</dbReference>
<dbReference type="PANTHER" id="PTHR47128:SF2">
    <property type="entry name" value="PROTEIN HIGH CHLOROPHYLL FLUORESCENCE PHENOTYPE 244, CHLOROPLASTIC"/>
    <property type="match status" value="1"/>
</dbReference>
<sequence>MPDVGNRFGARGGGGPARCHWQAPTVTTTVLVTGATGTLGRPTVDRLRERGLDVRALSRRTGPGLVTGDLLTGAGVDEAVVGVDTVVHLATGLRRKDPDIARTLLDAARRAGVGHLVLVSIVGIDAIPLGYYRDKVEIERLVTESEVPHTILRATQFHTLVEQLFAAQRRLPVLLAPSVAVQPIAPAEVADRLVDLASSAPAGRVPDIGGPAVRPLPELAQVWAGARALRRRVVPVRLPGRVFAGYRAGHHLVPGPAYGRASFEEHLAG</sequence>
<dbReference type="SUPFAM" id="SSF51735">
    <property type="entry name" value="NAD(P)-binding Rossmann-fold domains"/>
    <property type="match status" value="1"/>
</dbReference>
<keyword evidence="5" id="KW-1185">Reference proteome</keyword>
<evidence type="ECO:0000259" key="3">
    <source>
        <dbReference type="Pfam" id="PF13460"/>
    </source>
</evidence>
<evidence type="ECO:0000313" key="5">
    <source>
        <dbReference type="Proteomes" id="UP000198960"/>
    </source>
</evidence>
<evidence type="ECO:0000256" key="1">
    <source>
        <dbReference type="ARBA" id="ARBA00022531"/>
    </source>
</evidence>
<name>A0A1H8Q3W9_9ACTN</name>
<dbReference type="Gene3D" id="3.40.50.720">
    <property type="entry name" value="NAD(P)-binding Rossmann-like Domain"/>
    <property type="match status" value="1"/>
</dbReference>
<dbReference type="Proteomes" id="UP000198960">
    <property type="component" value="Unassembled WGS sequence"/>
</dbReference>
<dbReference type="AlphaFoldDB" id="A0A1H8Q3W9"/>
<evidence type="ECO:0000313" key="4">
    <source>
        <dbReference type="EMBL" id="SEO48614.1"/>
    </source>
</evidence>
<gene>
    <name evidence="4" type="ORF">SAMN05660991_00541</name>
</gene>
<dbReference type="OrthoDB" id="9771302at2"/>
<keyword evidence="2" id="KW-0604">Photosystem II</keyword>
<organism evidence="4 5">
    <name type="scientific">Trujillonella endophytica</name>
    <dbReference type="NCBI Taxonomy" id="673521"/>
    <lineage>
        <taxon>Bacteria</taxon>
        <taxon>Bacillati</taxon>
        <taxon>Actinomycetota</taxon>
        <taxon>Actinomycetes</taxon>
        <taxon>Geodermatophilales</taxon>
        <taxon>Geodermatophilaceae</taxon>
        <taxon>Trujillonella</taxon>
    </lineage>
</organism>
<dbReference type="InterPro" id="IPR036291">
    <property type="entry name" value="NAD(P)-bd_dom_sf"/>
</dbReference>
<dbReference type="InterPro" id="IPR016040">
    <property type="entry name" value="NAD(P)-bd_dom"/>
</dbReference>
<evidence type="ECO:0000256" key="2">
    <source>
        <dbReference type="ARBA" id="ARBA00023276"/>
    </source>
</evidence>
<proteinExistence type="predicted"/>
<feature type="domain" description="NAD(P)-binding" evidence="3">
    <location>
        <begin position="34"/>
        <end position="158"/>
    </location>
</feature>
<dbReference type="Pfam" id="PF13460">
    <property type="entry name" value="NAD_binding_10"/>
    <property type="match status" value="1"/>
</dbReference>
<dbReference type="GO" id="GO:0009523">
    <property type="term" value="C:photosystem II"/>
    <property type="evidence" value="ECO:0007669"/>
    <property type="project" value="UniProtKB-KW"/>
</dbReference>
<dbReference type="STRING" id="673521.SAMN05660991_00541"/>
<reference evidence="5" key="1">
    <citation type="submission" date="2016-10" db="EMBL/GenBank/DDBJ databases">
        <authorList>
            <person name="Varghese N."/>
            <person name="Submissions S."/>
        </authorList>
    </citation>
    <scope>NUCLEOTIDE SEQUENCE [LARGE SCALE GENOMIC DNA]</scope>
    <source>
        <strain evidence="5">DSM 45413</strain>
    </source>
</reference>